<feature type="transmembrane region" description="Helical" evidence="1">
    <location>
        <begin position="194"/>
        <end position="218"/>
    </location>
</feature>
<dbReference type="Proteomes" id="UP000036756">
    <property type="component" value="Unassembled WGS sequence"/>
</dbReference>
<feature type="transmembrane region" description="Helical" evidence="1">
    <location>
        <begin position="47"/>
        <end position="68"/>
    </location>
</feature>
<reference evidence="2 3" key="1">
    <citation type="submission" date="2015-06" db="EMBL/GenBank/DDBJ databases">
        <title>Draft genome sequence of the purine-degrading Clostridium cylindrosporum HC-1 (DSM 605).</title>
        <authorList>
            <person name="Poehlein A."/>
            <person name="Schiel-Bengelsdorf B."/>
            <person name="Bengelsdorf F."/>
            <person name="Daniel R."/>
            <person name="Duerre P."/>
        </authorList>
    </citation>
    <scope>NUCLEOTIDE SEQUENCE [LARGE SCALE GENOMIC DNA]</scope>
    <source>
        <strain evidence="2 3">DSM 605</strain>
    </source>
</reference>
<name>A0A0J8G520_CLOCY</name>
<keyword evidence="1" id="KW-0472">Membrane</keyword>
<evidence type="ECO:0000256" key="1">
    <source>
        <dbReference type="SAM" id="Phobius"/>
    </source>
</evidence>
<keyword evidence="1" id="KW-1133">Transmembrane helix</keyword>
<feature type="transmembrane region" description="Helical" evidence="1">
    <location>
        <begin position="99"/>
        <end position="125"/>
    </location>
</feature>
<comment type="caution">
    <text evidence="2">The sequence shown here is derived from an EMBL/GenBank/DDBJ whole genome shotgun (WGS) entry which is preliminary data.</text>
</comment>
<proteinExistence type="predicted"/>
<feature type="transmembrane region" description="Helical" evidence="1">
    <location>
        <begin position="12"/>
        <end position="35"/>
    </location>
</feature>
<protein>
    <recommendedName>
        <fullName evidence="4">ABC-2 family transporter protein</fullName>
    </recommendedName>
</protein>
<gene>
    <name evidence="2" type="ORF">CLCY_5c00020</name>
</gene>
<feature type="transmembrane region" description="Helical" evidence="1">
    <location>
        <begin position="230"/>
        <end position="251"/>
    </location>
</feature>
<evidence type="ECO:0008006" key="4">
    <source>
        <dbReference type="Google" id="ProtNLM"/>
    </source>
</evidence>
<dbReference type="STRING" id="1121307.CLCY_5c00020"/>
<keyword evidence="3" id="KW-1185">Reference proteome</keyword>
<evidence type="ECO:0000313" key="3">
    <source>
        <dbReference type="Proteomes" id="UP000036756"/>
    </source>
</evidence>
<dbReference type="OrthoDB" id="9816138at2"/>
<organism evidence="2 3">
    <name type="scientific">Clostridium cylindrosporum DSM 605</name>
    <dbReference type="NCBI Taxonomy" id="1121307"/>
    <lineage>
        <taxon>Bacteria</taxon>
        <taxon>Bacillati</taxon>
        <taxon>Bacillota</taxon>
        <taxon>Clostridia</taxon>
        <taxon>Eubacteriales</taxon>
        <taxon>Clostridiaceae</taxon>
        <taxon>Clostridium</taxon>
    </lineage>
</organism>
<dbReference type="RefSeq" id="WP_048569508.1">
    <property type="nucleotide sequence ID" value="NZ_LFVU01000004.1"/>
</dbReference>
<keyword evidence="1" id="KW-0812">Transmembrane</keyword>
<dbReference type="AlphaFoldDB" id="A0A0J8G520"/>
<sequence>MLGKLLKHELKATSRTFIPLYIAIIVVSLLNGLFLNPNNQITRIQGIGVLLLVGLFVALGVVTIVVTVQRFNKNLLGDEGYLMFTLPVSPKMLLLSKTIVSTIWCVLSGITAMISFFIIGMSFAIKSGGFKELNLDLLWSELKKVFLTEAFGNTLLVGMELLGLMILSYVVFILIIYLSISVGQLPVFNKRRKLASFIGFFIINIIINYVVILLSGYISTLAYTIQNIMVVSYLVNITAGVILFFGTSYILEKKLNLE</sequence>
<accession>A0A0J8G520</accession>
<feature type="transmembrane region" description="Helical" evidence="1">
    <location>
        <begin position="161"/>
        <end position="182"/>
    </location>
</feature>
<dbReference type="PATRIC" id="fig|1121307.3.peg.1937"/>
<dbReference type="EMBL" id="LFVU01000004">
    <property type="protein sequence ID" value="KMT22766.1"/>
    <property type="molecule type" value="Genomic_DNA"/>
</dbReference>
<evidence type="ECO:0000313" key="2">
    <source>
        <dbReference type="EMBL" id="KMT22766.1"/>
    </source>
</evidence>